<proteinExistence type="predicted"/>
<comment type="caution">
    <text evidence="2">The sequence shown here is derived from an EMBL/GenBank/DDBJ whole genome shotgun (WGS) entry which is preliminary data.</text>
</comment>
<dbReference type="EMBL" id="BNCK01000012">
    <property type="protein sequence ID" value="GHG05982.1"/>
    <property type="molecule type" value="Genomic_DNA"/>
</dbReference>
<accession>A0A919EPW8</accession>
<keyword evidence="1" id="KW-1133">Transmembrane helix</keyword>
<organism evidence="2 3">
    <name type="scientific">Thalassotalea marina</name>
    <dbReference type="NCBI Taxonomy" id="1673741"/>
    <lineage>
        <taxon>Bacteria</taxon>
        <taxon>Pseudomonadati</taxon>
        <taxon>Pseudomonadota</taxon>
        <taxon>Gammaproteobacteria</taxon>
        <taxon>Alteromonadales</taxon>
        <taxon>Colwelliaceae</taxon>
        <taxon>Thalassotalea</taxon>
    </lineage>
</organism>
<evidence type="ECO:0000313" key="2">
    <source>
        <dbReference type="EMBL" id="GHG05982.1"/>
    </source>
</evidence>
<feature type="transmembrane region" description="Helical" evidence="1">
    <location>
        <begin position="187"/>
        <end position="205"/>
    </location>
</feature>
<gene>
    <name evidence="2" type="primary">gufA</name>
    <name evidence="2" type="ORF">GCM10017161_39480</name>
</gene>
<dbReference type="Proteomes" id="UP000623842">
    <property type="component" value="Unassembled WGS sequence"/>
</dbReference>
<reference evidence="2" key="2">
    <citation type="submission" date="2020-09" db="EMBL/GenBank/DDBJ databases">
        <authorList>
            <person name="Sun Q."/>
            <person name="Kim S."/>
        </authorList>
    </citation>
    <scope>NUCLEOTIDE SEQUENCE</scope>
    <source>
        <strain evidence="2">KCTC 42731</strain>
    </source>
</reference>
<feature type="transmembrane region" description="Helical" evidence="1">
    <location>
        <begin position="113"/>
        <end position="139"/>
    </location>
</feature>
<dbReference type="AlphaFoldDB" id="A0A919EPW8"/>
<keyword evidence="1" id="KW-0472">Membrane</keyword>
<name>A0A919EPW8_9GAMM</name>
<feature type="transmembrane region" description="Helical" evidence="1">
    <location>
        <begin position="217"/>
        <end position="238"/>
    </location>
</feature>
<sequence length="241" mass="25762">MMETIITIVILTGLAGACIPLGGLLANIEHLRPQWLEKELRHFIVAFGGGVMLGAVALVLVPEGLAATEKSLTSILFLLAGGVAFFAFERLLGLRRRESPQLTGLVLDYVPEAMALGGLIAMGSNGAYLMAFLIGLQNLPEGFNAFRELSQGKHHSTKRTFLVMALLVPLGPAAGIFGYFLLAQYHFLLGAIMLFASGGILYLIFQDIAPQSRLNKHWAPPLGAVFGFALSLAGSLLMPTV</sequence>
<evidence type="ECO:0000256" key="1">
    <source>
        <dbReference type="SAM" id="Phobius"/>
    </source>
</evidence>
<dbReference type="RefSeq" id="WP_229854870.1">
    <property type="nucleotide sequence ID" value="NZ_BNCK01000012.1"/>
</dbReference>
<keyword evidence="3" id="KW-1185">Reference proteome</keyword>
<feature type="transmembrane region" description="Helical" evidence="1">
    <location>
        <begin position="73"/>
        <end position="93"/>
    </location>
</feature>
<protein>
    <submittedName>
        <fullName evidence="2">Divalent cation transporter</fullName>
    </submittedName>
</protein>
<feature type="transmembrane region" description="Helical" evidence="1">
    <location>
        <begin position="40"/>
        <end position="61"/>
    </location>
</feature>
<evidence type="ECO:0000313" key="3">
    <source>
        <dbReference type="Proteomes" id="UP000623842"/>
    </source>
</evidence>
<feature type="transmembrane region" description="Helical" evidence="1">
    <location>
        <begin position="160"/>
        <end position="181"/>
    </location>
</feature>
<keyword evidence="1" id="KW-0812">Transmembrane</keyword>
<reference evidence="2" key="1">
    <citation type="journal article" date="2014" name="Int. J. Syst. Evol. Microbiol.">
        <title>Complete genome sequence of Corynebacterium casei LMG S-19264T (=DSM 44701T), isolated from a smear-ripened cheese.</title>
        <authorList>
            <consortium name="US DOE Joint Genome Institute (JGI-PGF)"/>
            <person name="Walter F."/>
            <person name="Albersmeier A."/>
            <person name="Kalinowski J."/>
            <person name="Ruckert C."/>
        </authorList>
    </citation>
    <scope>NUCLEOTIDE SEQUENCE</scope>
    <source>
        <strain evidence="2">KCTC 42731</strain>
    </source>
</reference>